<dbReference type="EMBL" id="JBBIAA010000037">
    <property type="protein sequence ID" value="MEJ5946873.1"/>
    <property type="molecule type" value="Genomic_DNA"/>
</dbReference>
<keyword evidence="4" id="KW-0479">Metal-binding</keyword>
<evidence type="ECO:0000256" key="1">
    <source>
        <dbReference type="ARBA" id="ARBA00010638"/>
    </source>
</evidence>
<dbReference type="PANTHER" id="PTHR23407">
    <property type="entry name" value="ATPASE INHIBITOR/5-FORMYLTETRAHYDROFOLATE CYCLO-LIGASE"/>
    <property type="match status" value="1"/>
</dbReference>
<evidence type="ECO:0000256" key="3">
    <source>
        <dbReference type="ARBA" id="ARBA00022840"/>
    </source>
</evidence>
<comment type="caution">
    <text evidence="6">The sequence shown here is derived from an EMBL/GenBank/DDBJ whole genome shotgun (WGS) entry which is preliminary data.</text>
</comment>
<evidence type="ECO:0000313" key="6">
    <source>
        <dbReference type="EMBL" id="MEJ5946873.1"/>
    </source>
</evidence>
<dbReference type="PANTHER" id="PTHR23407:SF1">
    <property type="entry name" value="5-FORMYLTETRAHYDROFOLATE CYCLO-LIGASE"/>
    <property type="match status" value="1"/>
</dbReference>
<organism evidence="6 7">
    <name type="scientific">Pseudokineococcus basanitobsidens</name>
    <dbReference type="NCBI Taxonomy" id="1926649"/>
    <lineage>
        <taxon>Bacteria</taxon>
        <taxon>Bacillati</taxon>
        <taxon>Actinomycetota</taxon>
        <taxon>Actinomycetes</taxon>
        <taxon>Kineosporiales</taxon>
        <taxon>Kineosporiaceae</taxon>
        <taxon>Pseudokineococcus</taxon>
    </lineage>
</organism>
<dbReference type="RefSeq" id="WP_339576252.1">
    <property type="nucleotide sequence ID" value="NZ_JBBIAA010000037.1"/>
</dbReference>
<gene>
    <name evidence="6" type="ORF">WDZ17_16375</name>
</gene>
<evidence type="ECO:0000256" key="2">
    <source>
        <dbReference type="ARBA" id="ARBA00022741"/>
    </source>
</evidence>
<evidence type="ECO:0000313" key="7">
    <source>
        <dbReference type="Proteomes" id="UP001387100"/>
    </source>
</evidence>
<dbReference type="Gene3D" id="3.40.50.10420">
    <property type="entry name" value="NagB/RpiA/CoA transferase-like"/>
    <property type="match status" value="1"/>
</dbReference>
<feature type="region of interest" description="Disordered" evidence="5">
    <location>
        <begin position="1"/>
        <end position="61"/>
    </location>
</feature>
<dbReference type="Pfam" id="PF01812">
    <property type="entry name" value="5-FTHF_cyc-lig"/>
    <property type="match status" value="1"/>
</dbReference>
<dbReference type="GO" id="GO:0030272">
    <property type="term" value="F:5-formyltetrahydrofolate cyclo-ligase activity"/>
    <property type="evidence" value="ECO:0007669"/>
    <property type="project" value="UniProtKB-EC"/>
</dbReference>
<comment type="cofactor">
    <cofactor evidence="4">
        <name>Mg(2+)</name>
        <dbReference type="ChEBI" id="CHEBI:18420"/>
    </cofactor>
</comment>
<protein>
    <recommendedName>
        <fullName evidence="4">5-formyltetrahydrofolate cyclo-ligase</fullName>
        <ecNumber evidence="4">6.3.3.2</ecNumber>
    </recommendedName>
</protein>
<keyword evidence="6" id="KW-0436">Ligase</keyword>
<feature type="compositionally biased region" description="Basic and acidic residues" evidence="5">
    <location>
        <begin position="21"/>
        <end position="61"/>
    </location>
</feature>
<comment type="catalytic activity">
    <reaction evidence="4">
        <text>(6S)-5-formyl-5,6,7,8-tetrahydrofolate + ATP = (6R)-5,10-methenyltetrahydrofolate + ADP + phosphate</text>
        <dbReference type="Rhea" id="RHEA:10488"/>
        <dbReference type="ChEBI" id="CHEBI:30616"/>
        <dbReference type="ChEBI" id="CHEBI:43474"/>
        <dbReference type="ChEBI" id="CHEBI:57455"/>
        <dbReference type="ChEBI" id="CHEBI:57457"/>
        <dbReference type="ChEBI" id="CHEBI:456216"/>
        <dbReference type="EC" id="6.3.3.2"/>
    </reaction>
</comment>
<dbReference type="InterPro" id="IPR024185">
    <property type="entry name" value="FTHF_cligase-like_sf"/>
</dbReference>
<dbReference type="NCBIfam" id="TIGR02727">
    <property type="entry name" value="MTHFS_bact"/>
    <property type="match status" value="1"/>
</dbReference>
<evidence type="ECO:0000256" key="5">
    <source>
        <dbReference type="SAM" id="MobiDB-lite"/>
    </source>
</evidence>
<proteinExistence type="inferred from homology"/>
<feature type="compositionally biased region" description="Basic and acidic residues" evidence="5">
    <location>
        <begin position="1"/>
        <end position="13"/>
    </location>
</feature>
<keyword evidence="3 4" id="KW-0067">ATP-binding</keyword>
<evidence type="ECO:0000256" key="4">
    <source>
        <dbReference type="RuleBase" id="RU361279"/>
    </source>
</evidence>
<keyword evidence="4" id="KW-0460">Magnesium</keyword>
<dbReference type="EC" id="6.3.3.2" evidence="4"/>
<dbReference type="InterPro" id="IPR037171">
    <property type="entry name" value="NagB/RpiA_transferase-like"/>
</dbReference>
<comment type="similarity">
    <text evidence="1 4">Belongs to the 5-formyltetrahydrofolate cyclo-ligase family.</text>
</comment>
<keyword evidence="7" id="KW-1185">Reference proteome</keyword>
<sequence>MGADGRAPRREDSSGAALPGRPRDQDPDPHRPPDQEKADREKADREEPDRQKADREKAVLRRSVLDRRRRRGTRERAALAGQLRDVVLAAGVLPADGAVACYSSRGTEPGTWPLVAALAAQGRRVLLPHTHDGSDGGGVRLGWGVAHGTAGSPDGPPLPGPDLGPDALAEVVAVLVPALAVDTAGRRLGRGGGYYDRALGRLVAAGGALPPVVALVHEDEVLDACVEPVPSADHDVRVAHVATASRWRRLD</sequence>
<dbReference type="SUPFAM" id="SSF100950">
    <property type="entry name" value="NagB/RpiA/CoA transferase-like"/>
    <property type="match status" value="1"/>
</dbReference>
<dbReference type="InterPro" id="IPR002698">
    <property type="entry name" value="FTHF_cligase"/>
</dbReference>
<keyword evidence="2 4" id="KW-0547">Nucleotide-binding</keyword>
<dbReference type="Proteomes" id="UP001387100">
    <property type="component" value="Unassembled WGS sequence"/>
</dbReference>
<name>A0ABU8RPB2_9ACTN</name>
<reference evidence="6 7" key="1">
    <citation type="journal article" date="2017" name="Int. J. Syst. Evol. Microbiol.">
        <title>Pseudokineococcus basanitobsidens sp. nov., isolated from volcanic rock.</title>
        <authorList>
            <person name="Lee D.W."/>
            <person name="Park M.Y."/>
            <person name="Kim J.J."/>
            <person name="Kim B.S."/>
        </authorList>
    </citation>
    <scope>NUCLEOTIDE SEQUENCE [LARGE SCALE GENOMIC DNA]</scope>
    <source>
        <strain evidence="6 7">DSM 103726</strain>
    </source>
</reference>
<accession>A0ABU8RPB2</accession>